<dbReference type="Gene3D" id="3.60.20.10">
    <property type="entry name" value="Glutamine Phosphoribosylpyrophosphate, subunit 1, domain 1"/>
    <property type="match status" value="1"/>
</dbReference>
<name>A0ABV6YWU2_UNCC1</name>
<dbReference type="PROSITE" id="PS51278">
    <property type="entry name" value="GATASE_TYPE_2"/>
    <property type="match status" value="1"/>
</dbReference>
<gene>
    <name evidence="2" type="ORF">ACFL27_10835</name>
</gene>
<dbReference type="InterPro" id="IPR029055">
    <property type="entry name" value="Ntn_hydrolases_N"/>
</dbReference>
<evidence type="ECO:0000313" key="2">
    <source>
        <dbReference type="EMBL" id="MFC1850676.1"/>
    </source>
</evidence>
<organism evidence="2 3">
    <name type="scientific">candidate division CSSED10-310 bacterium</name>
    <dbReference type="NCBI Taxonomy" id="2855610"/>
    <lineage>
        <taxon>Bacteria</taxon>
        <taxon>Bacteria division CSSED10-310</taxon>
    </lineage>
</organism>
<accession>A0ABV6YWU2</accession>
<evidence type="ECO:0000313" key="3">
    <source>
        <dbReference type="Proteomes" id="UP001594351"/>
    </source>
</evidence>
<comment type="caution">
    <text evidence="2">The sequence shown here is derived from an EMBL/GenBank/DDBJ whole genome shotgun (WGS) entry which is preliminary data.</text>
</comment>
<reference evidence="2 3" key="1">
    <citation type="submission" date="2024-09" db="EMBL/GenBank/DDBJ databases">
        <title>Laminarin stimulates single cell rates of sulfate reduction while oxygen inhibits transcriptomic activity in coastal marine sediment.</title>
        <authorList>
            <person name="Lindsay M."/>
            <person name="Orcutt B."/>
            <person name="Emerson D."/>
            <person name="Stepanauskas R."/>
            <person name="D'Angelo T."/>
        </authorList>
    </citation>
    <scope>NUCLEOTIDE SEQUENCE [LARGE SCALE GENOMIC DNA]</scope>
    <source>
        <strain evidence="2">SAG AM-311-K15</strain>
    </source>
</reference>
<keyword evidence="3" id="KW-1185">Reference proteome</keyword>
<dbReference type="SUPFAM" id="SSF56235">
    <property type="entry name" value="N-terminal nucleophile aminohydrolases (Ntn hydrolases)"/>
    <property type="match status" value="1"/>
</dbReference>
<evidence type="ECO:0000259" key="1">
    <source>
        <dbReference type="PROSITE" id="PS51278"/>
    </source>
</evidence>
<protein>
    <recommendedName>
        <fullName evidence="1">Glutamine amidotransferase type-2 domain-containing protein</fullName>
    </recommendedName>
</protein>
<dbReference type="EMBL" id="JBHPBY010000116">
    <property type="protein sequence ID" value="MFC1850676.1"/>
    <property type="molecule type" value="Genomic_DNA"/>
</dbReference>
<proteinExistence type="predicted"/>
<dbReference type="InterPro" id="IPR017932">
    <property type="entry name" value="GATase_2_dom"/>
</dbReference>
<sequence>MTEAQAIINARRKLIHTLRTHHTKTAEGGCGVIGIIGTEVIPGKTIIRSCEQMRNRGNGKGGGVAACGLFPPEYKKHTALHIAYLDESIRSSVEKKFITAVFDVVYREQQATIDDYRDVGLSIPPPRVVRYFVEPKSDLLDDFMIKHGIGDRQAARDEFVFQNSFRLNYHYYAHAHQPQAFVLSHGCDLMILKSVGYAEQVARYYRLEETKAHIWIGHQRYPTRGRVWHPGGAHPFPGLNEALVHNGDFANYYAVTEYLRARGILPLFVTDTEVSALLFDFYARVLNYPLEYIIEALAPTPEGDFERLSKRRQRIYRALQVAHIHGSPDGPWFFILGRHEPQTGINQLIGITDVSMLRPQVFSLVTGPQNSYGIIASEKQAIDACLEELSTQDDRVQPVADYYWNARGGSCSDGGHLSILWYPIRAVFHSRFGINSVTKSSERASSDQ</sequence>
<feature type="domain" description="Glutamine amidotransferase type-2" evidence="1">
    <location>
        <begin position="30"/>
        <end position="407"/>
    </location>
</feature>
<dbReference type="Proteomes" id="UP001594351">
    <property type="component" value="Unassembled WGS sequence"/>
</dbReference>